<dbReference type="InterPro" id="IPR036680">
    <property type="entry name" value="SPOR-like_sf"/>
</dbReference>
<dbReference type="EMBL" id="VUOE01000002">
    <property type="protein sequence ID" value="KAA2216612.1"/>
    <property type="molecule type" value="Genomic_DNA"/>
</dbReference>
<evidence type="ECO:0000259" key="1">
    <source>
        <dbReference type="PROSITE" id="PS51724"/>
    </source>
</evidence>
<proteinExistence type="predicted"/>
<dbReference type="Proteomes" id="UP000323188">
    <property type="component" value="Unassembled WGS sequence"/>
</dbReference>
<organism evidence="2 3">
    <name type="scientific">Maribacter flavus</name>
    <dbReference type="NCBI Taxonomy" id="1658664"/>
    <lineage>
        <taxon>Bacteria</taxon>
        <taxon>Pseudomonadati</taxon>
        <taxon>Bacteroidota</taxon>
        <taxon>Flavobacteriia</taxon>
        <taxon>Flavobacteriales</taxon>
        <taxon>Flavobacteriaceae</taxon>
        <taxon>Maribacter</taxon>
    </lineage>
</organism>
<dbReference type="GO" id="GO:0042834">
    <property type="term" value="F:peptidoglycan binding"/>
    <property type="evidence" value="ECO:0007669"/>
    <property type="project" value="InterPro"/>
</dbReference>
<dbReference type="InterPro" id="IPR019861">
    <property type="entry name" value="PorP/SprF_Bacteroidetes"/>
</dbReference>
<name>A0A5B2TPW7_9FLAO</name>
<comment type="caution">
    <text evidence="2">The sequence shown here is derived from an EMBL/GenBank/DDBJ whole genome shotgun (WGS) entry which is preliminary data.</text>
</comment>
<reference evidence="2 3" key="1">
    <citation type="submission" date="2019-09" db="EMBL/GenBank/DDBJ databases">
        <authorList>
            <person name="Khan S.A."/>
            <person name="Jeon C.O."/>
            <person name="Chun B.H."/>
            <person name="Jeong S.E."/>
        </authorList>
    </citation>
    <scope>NUCLEOTIDE SEQUENCE [LARGE SCALE GENOMIC DNA]</scope>
    <source>
        <strain evidence="2 3">KCTC 42508</strain>
    </source>
</reference>
<dbReference type="SUPFAM" id="SSF110997">
    <property type="entry name" value="Sporulation related repeat"/>
    <property type="match status" value="1"/>
</dbReference>
<dbReference type="InterPro" id="IPR007730">
    <property type="entry name" value="SPOR-like_dom"/>
</dbReference>
<dbReference type="NCBIfam" id="TIGR03519">
    <property type="entry name" value="T9SS_PorP_fam"/>
    <property type="match status" value="1"/>
</dbReference>
<gene>
    <name evidence="2" type="ORF">F0361_11470</name>
</gene>
<dbReference type="Pfam" id="PF11751">
    <property type="entry name" value="PorP_SprF"/>
    <property type="match status" value="1"/>
</dbReference>
<feature type="domain" description="SPOR" evidence="1">
    <location>
        <begin position="475"/>
        <end position="553"/>
    </location>
</feature>
<accession>A0A5B2TPW7</accession>
<dbReference type="PROSITE" id="PS51724">
    <property type="entry name" value="SPOR"/>
    <property type="match status" value="1"/>
</dbReference>
<dbReference type="RefSeq" id="WP_154918748.1">
    <property type="nucleotide sequence ID" value="NZ_VUOE01000002.1"/>
</dbReference>
<dbReference type="AlphaFoldDB" id="A0A5B2TPW7"/>
<protein>
    <submittedName>
        <fullName evidence="2">Type IX secretion system membrane protein PorP/SprF</fullName>
    </submittedName>
</protein>
<dbReference type="Pfam" id="PF05036">
    <property type="entry name" value="SPOR"/>
    <property type="match status" value="1"/>
</dbReference>
<evidence type="ECO:0000313" key="2">
    <source>
        <dbReference type="EMBL" id="KAA2216612.1"/>
    </source>
</evidence>
<evidence type="ECO:0000313" key="3">
    <source>
        <dbReference type="Proteomes" id="UP000323188"/>
    </source>
</evidence>
<sequence length="570" mass="65115">MKFAIKKSVLIGLPILLFLFVGSMAGFAQESNANLNSSSTYHNQLFYNRYLINPTFSLVRENKSYLNILHRNQYATFDDNTQNYFLGFSNMLNDRTAIGIGVYSQWSGVVQEFGFNANYATAVKLGDKSTLTFGTNVTYFNQGLDKNRVVISEADPEISDARKESKIAVQPGINLSIGKFDFGLYAQDLLRYNQTTDEFLTNLSTRSVKASMQYTHSFNAGRGLFEDARLMPLAQVGKNEDGSMYYLGSLLLDLPNYGWLQTTLDQEYGMSAGVGFNFSKKMSLGYLIEKDLSQNESNLGWNHEVSLAYKFKDEGMSITIADRSEDSKIDAIVRNYEEQIADLISERDKTRKKEKREAEKETITNPVAAYAMENINPNDLAYQNRLILDELILRQDSIEEARTLAFEKKFETIVRLLRNDIKNSVDSNLQNFKLEERTMIAAKKMEEEHARRAAEEDFEKYNKLPIKMLGSADMLGVKSGYYVIANVYSNKKYLNAFMQKLKDQGLNAQQFYNKENGLYYVYLADYDYKSDAHDAYVSNLGGKYNDEKWIMQVDEHTATVSNTFEDSDSY</sequence>